<dbReference type="Pfam" id="PF07524">
    <property type="entry name" value="Bromo_TP"/>
    <property type="match status" value="1"/>
</dbReference>
<dbReference type="GO" id="GO:0046982">
    <property type="term" value="F:protein heterodimerization activity"/>
    <property type="evidence" value="ECO:0007669"/>
    <property type="project" value="InterPro"/>
</dbReference>
<feature type="compositionally biased region" description="Low complexity" evidence="5">
    <location>
        <begin position="22"/>
        <end position="32"/>
    </location>
</feature>
<feature type="region of interest" description="Disordered" evidence="5">
    <location>
        <begin position="399"/>
        <end position="440"/>
    </location>
</feature>
<feature type="domain" description="Transcription factor TFIID subunit 8 C-terminal" evidence="7">
    <location>
        <begin position="259"/>
        <end position="279"/>
    </location>
</feature>
<dbReference type="EMBL" id="BJWK01000015">
    <property type="protein sequence ID" value="GEM11509.1"/>
    <property type="molecule type" value="Genomic_DNA"/>
</dbReference>
<keyword evidence="4" id="KW-0539">Nucleus</keyword>
<keyword evidence="3" id="KW-0804">Transcription</keyword>
<evidence type="ECO:0000256" key="2">
    <source>
        <dbReference type="ARBA" id="ARBA00023015"/>
    </source>
</evidence>
<feature type="region of interest" description="Disordered" evidence="5">
    <location>
        <begin position="1"/>
        <end position="36"/>
    </location>
</feature>
<evidence type="ECO:0000259" key="7">
    <source>
        <dbReference type="Pfam" id="PF10406"/>
    </source>
</evidence>
<comment type="caution">
    <text evidence="8">The sequence shown here is derived from an EMBL/GenBank/DDBJ whole genome shotgun (WGS) entry which is preliminary data.</text>
</comment>
<feature type="compositionally biased region" description="Pro residues" evidence="5">
    <location>
        <begin position="280"/>
        <end position="289"/>
    </location>
</feature>
<reference evidence="8 9" key="1">
    <citation type="submission" date="2019-07" db="EMBL/GenBank/DDBJ databases">
        <title>Rhodotorula toruloides NBRC10032 genome sequencing.</title>
        <authorList>
            <person name="Shida Y."/>
            <person name="Takaku H."/>
            <person name="Ogasawara W."/>
            <person name="Mori K."/>
        </authorList>
    </citation>
    <scope>NUCLEOTIDE SEQUENCE [LARGE SCALE GENOMIC DNA]</scope>
    <source>
        <strain evidence="8 9">NBRC10032</strain>
    </source>
</reference>
<dbReference type="AlphaFoldDB" id="A0A511KM88"/>
<feature type="region of interest" description="Disordered" evidence="5">
    <location>
        <begin position="332"/>
        <end position="367"/>
    </location>
</feature>
<organism evidence="8 9">
    <name type="scientific">Rhodotorula toruloides</name>
    <name type="common">Yeast</name>
    <name type="synonym">Rhodosporidium toruloides</name>
    <dbReference type="NCBI Taxonomy" id="5286"/>
    <lineage>
        <taxon>Eukaryota</taxon>
        <taxon>Fungi</taxon>
        <taxon>Dikarya</taxon>
        <taxon>Basidiomycota</taxon>
        <taxon>Pucciniomycotina</taxon>
        <taxon>Microbotryomycetes</taxon>
        <taxon>Sporidiobolales</taxon>
        <taxon>Sporidiobolaceae</taxon>
        <taxon>Rhodotorula</taxon>
    </lineage>
</organism>
<dbReference type="Proteomes" id="UP000321518">
    <property type="component" value="Unassembled WGS sequence"/>
</dbReference>
<keyword evidence="2" id="KW-0805">Transcription regulation</keyword>
<dbReference type="InterPro" id="IPR019473">
    <property type="entry name" value="TFIID_su8_C"/>
</dbReference>
<feature type="compositionally biased region" description="Low complexity" evidence="5">
    <location>
        <begin position="355"/>
        <end position="364"/>
    </location>
</feature>
<sequence length="440" mass="48315">MDSRAESLGFSEAEAEDDDALSSHSSSAPLAPFTIHNPRPDLPPALPALVLRKLVAAELLGVGFKEADQEALEEIEGALYEFFGSLLTYAHQLAELGRRHVPTVADVVKGCEDLGVGGTRELLAEARRGRPAVAEDVQIAYKGPRAFVDLGPLLPSDDEDDDPHDPSKDPSLASPPPSPPLPPFSDDEDSDAEFEEVGPAGGSEAEVKARKEEAAEAQKRAKREKRDELLREKEARRTERERRRRERQRRREANPMKAEWLPALPPKHSWKQTPVYPESAAPPPIPPPISQAQQAPSAAALQHLSTLRARLNDSQLVAASLRNLIRRTAARSLNAGKDGNAPTAPNGAPMDVENQPQQQQQQQQEADVVNYESEWYGAKDTASAVGANTKRRIRVLMIGKGQDDFDEDDERERAGRKGQNGDWNDASRVGAAAKRRRWLV</sequence>
<evidence type="ECO:0000256" key="3">
    <source>
        <dbReference type="ARBA" id="ARBA00023163"/>
    </source>
</evidence>
<dbReference type="Gene3D" id="1.10.20.10">
    <property type="entry name" value="Histone, subunit A"/>
    <property type="match status" value="1"/>
</dbReference>
<name>A0A511KM88_RHOTO</name>
<evidence type="ECO:0000256" key="4">
    <source>
        <dbReference type="ARBA" id="ARBA00023242"/>
    </source>
</evidence>
<protein>
    <submittedName>
        <fullName evidence="8">Bromodomain transcription factor</fullName>
    </submittedName>
</protein>
<feature type="domain" description="Bromodomain associated" evidence="6">
    <location>
        <begin position="50"/>
        <end position="116"/>
    </location>
</feature>
<comment type="subcellular location">
    <subcellularLocation>
        <location evidence="1">Nucleus</location>
    </subcellularLocation>
</comment>
<dbReference type="InterPro" id="IPR006565">
    <property type="entry name" value="BTP"/>
</dbReference>
<feature type="compositionally biased region" description="Acidic residues" evidence="5">
    <location>
        <begin position="185"/>
        <end position="196"/>
    </location>
</feature>
<feature type="compositionally biased region" description="Pro residues" evidence="5">
    <location>
        <begin position="173"/>
        <end position="183"/>
    </location>
</feature>
<dbReference type="Pfam" id="PF10406">
    <property type="entry name" value="TAF8_C"/>
    <property type="match status" value="1"/>
</dbReference>
<evidence type="ECO:0000313" key="9">
    <source>
        <dbReference type="Proteomes" id="UP000321518"/>
    </source>
</evidence>
<dbReference type="GO" id="GO:0005634">
    <property type="term" value="C:nucleus"/>
    <property type="evidence" value="ECO:0007669"/>
    <property type="project" value="UniProtKB-SubCell"/>
</dbReference>
<evidence type="ECO:0000256" key="5">
    <source>
        <dbReference type="SAM" id="MobiDB-lite"/>
    </source>
</evidence>
<accession>A0A511KM88</accession>
<evidence type="ECO:0000259" key="6">
    <source>
        <dbReference type="Pfam" id="PF07524"/>
    </source>
</evidence>
<evidence type="ECO:0000256" key="1">
    <source>
        <dbReference type="ARBA" id="ARBA00004123"/>
    </source>
</evidence>
<dbReference type="OrthoDB" id="2529901at2759"/>
<dbReference type="InterPro" id="IPR009072">
    <property type="entry name" value="Histone-fold"/>
</dbReference>
<gene>
    <name evidence="8" type="ORF">Rt10032_c15g5526</name>
</gene>
<feature type="compositionally biased region" description="Basic and acidic residues" evidence="5">
    <location>
        <begin position="205"/>
        <end position="241"/>
    </location>
</feature>
<proteinExistence type="predicted"/>
<feature type="region of interest" description="Disordered" evidence="5">
    <location>
        <begin position="150"/>
        <end position="300"/>
    </location>
</feature>
<dbReference type="CDD" id="cd00076">
    <property type="entry name" value="HFD_SF"/>
    <property type="match status" value="1"/>
</dbReference>
<evidence type="ECO:0000313" key="8">
    <source>
        <dbReference type="EMBL" id="GEM11509.1"/>
    </source>
</evidence>
<feature type="compositionally biased region" description="Low complexity" evidence="5">
    <location>
        <begin position="290"/>
        <end position="300"/>
    </location>
</feature>